<feature type="transmembrane region" description="Helical" evidence="2">
    <location>
        <begin position="83"/>
        <end position="102"/>
    </location>
</feature>
<gene>
    <name evidence="3" type="ORF">HNQ79_001553</name>
</gene>
<feature type="transmembrane region" description="Helical" evidence="2">
    <location>
        <begin position="108"/>
        <end position="128"/>
    </location>
</feature>
<evidence type="ECO:0000256" key="1">
    <source>
        <dbReference type="SAM" id="MobiDB-lite"/>
    </source>
</evidence>
<name>A0A7X0LNQ0_9ACTN</name>
<dbReference type="EMBL" id="JACHEM010000003">
    <property type="protein sequence ID" value="MBB6435102.1"/>
    <property type="molecule type" value="Genomic_DNA"/>
</dbReference>
<comment type="caution">
    <text evidence="3">The sequence shown here is derived from an EMBL/GenBank/DDBJ whole genome shotgun (WGS) entry which is preliminary data.</text>
</comment>
<keyword evidence="2" id="KW-1133">Transmembrane helix</keyword>
<evidence type="ECO:0000313" key="3">
    <source>
        <dbReference type="EMBL" id="MBB6435102.1"/>
    </source>
</evidence>
<proteinExistence type="predicted"/>
<keyword evidence="4" id="KW-1185">Reference proteome</keyword>
<feature type="compositionally biased region" description="Pro residues" evidence="1">
    <location>
        <begin position="152"/>
        <end position="188"/>
    </location>
</feature>
<feature type="region of interest" description="Disordered" evidence="1">
    <location>
        <begin position="134"/>
        <end position="197"/>
    </location>
</feature>
<reference evidence="3 4" key="1">
    <citation type="submission" date="2020-08" db="EMBL/GenBank/DDBJ databases">
        <title>Genomic Encyclopedia of Type Strains, Phase IV (KMG-IV): sequencing the most valuable type-strain genomes for metagenomic binning, comparative biology and taxonomic classification.</title>
        <authorList>
            <person name="Goeker M."/>
        </authorList>
    </citation>
    <scope>NUCLEOTIDE SEQUENCE [LARGE SCALE GENOMIC DNA]</scope>
    <source>
        <strain evidence="3 4">DSM 40141</strain>
    </source>
</reference>
<keyword evidence="2" id="KW-0472">Membrane</keyword>
<evidence type="ECO:0000256" key="2">
    <source>
        <dbReference type="SAM" id="Phobius"/>
    </source>
</evidence>
<keyword evidence="2" id="KW-0812">Transmembrane</keyword>
<accession>A0A7X0LNQ0</accession>
<sequence length="197" mass="19718">MMVRRPVAAATALVLFLEAVGVVFVHYVLGRVVDGQSMSLAGTDPRATAAGAWVLGGLAGLFLAACGVFLLRAALRDRAPARLARILLIVCAVAHGVLGAAAVGLVGWWAFGWTMAVLGLIVLCLLLYGQRDPDGQAAPPEPSRPGGQLEPAGPPAPPGPTRPAAPPGPTRPAVPPGPTGPAAPPGPAGPGLRPTGP</sequence>
<evidence type="ECO:0000313" key="4">
    <source>
        <dbReference type="Proteomes" id="UP000540423"/>
    </source>
</evidence>
<dbReference type="Proteomes" id="UP000540423">
    <property type="component" value="Unassembled WGS sequence"/>
</dbReference>
<feature type="transmembrane region" description="Helical" evidence="2">
    <location>
        <begin position="49"/>
        <end position="71"/>
    </location>
</feature>
<protein>
    <submittedName>
        <fullName evidence="3">Uncharacterized protein</fullName>
    </submittedName>
</protein>
<dbReference type="AlphaFoldDB" id="A0A7X0LNQ0"/>
<organism evidence="3 4">
    <name type="scientific">Streptomyces candidus</name>
    <dbReference type="NCBI Taxonomy" id="67283"/>
    <lineage>
        <taxon>Bacteria</taxon>
        <taxon>Bacillati</taxon>
        <taxon>Actinomycetota</taxon>
        <taxon>Actinomycetes</taxon>
        <taxon>Kitasatosporales</taxon>
        <taxon>Streptomycetaceae</taxon>
        <taxon>Streptomyces</taxon>
    </lineage>
</organism>